<evidence type="ECO:0000256" key="1">
    <source>
        <dbReference type="SAM" id="MobiDB-lite"/>
    </source>
</evidence>
<organism evidence="3 4">
    <name type="scientific">Theobroma cacao</name>
    <name type="common">Cacao</name>
    <name type="synonym">Cocoa</name>
    <dbReference type="NCBI Taxonomy" id="3641"/>
    <lineage>
        <taxon>Eukaryota</taxon>
        <taxon>Viridiplantae</taxon>
        <taxon>Streptophyta</taxon>
        <taxon>Embryophyta</taxon>
        <taxon>Tracheophyta</taxon>
        <taxon>Spermatophyta</taxon>
        <taxon>Magnoliopsida</taxon>
        <taxon>eudicotyledons</taxon>
        <taxon>Gunneridae</taxon>
        <taxon>Pentapetalae</taxon>
        <taxon>rosids</taxon>
        <taxon>malvids</taxon>
        <taxon>Malvales</taxon>
        <taxon>Malvaceae</taxon>
        <taxon>Byttnerioideae</taxon>
        <taxon>Theobroma</taxon>
    </lineage>
</organism>
<gene>
    <name evidence="3" type="ORF">TCM_028642</name>
</gene>
<feature type="transmembrane region" description="Helical" evidence="2">
    <location>
        <begin position="34"/>
        <end position="51"/>
    </location>
</feature>
<dbReference type="HOGENOM" id="CLU_2459224_0_0_1"/>
<dbReference type="Gramene" id="EOY26688">
    <property type="protein sequence ID" value="EOY26688"/>
    <property type="gene ID" value="TCM_028642"/>
</dbReference>
<evidence type="ECO:0000256" key="2">
    <source>
        <dbReference type="SAM" id="Phobius"/>
    </source>
</evidence>
<evidence type="ECO:0000313" key="3">
    <source>
        <dbReference type="EMBL" id="EOY26688.1"/>
    </source>
</evidence>
<evidence type="ECO:0000313" key="4">
    <source>
        <dbReference type="Proteomes" id="UP000026915"/>
    </source>
</evidence>
<keyword evidence="4" id="KW-1185">Reference proteome</keyword>
<keyword evidence="2" id="KW-0812">Transmembrane</keyword>
<protein>
    <submittedName>
        <fullName evidence="3">Uncharacterized protein</fullName>
    </submittedName>
</protein>
<feature type="compositionally biased region" description="Polar residues" evidence="1">
    <location>
        <begin position="13"/>
        <end position="27"/>
    </location>
</feature>
<keyword evidence="2" id="KW-0472">Membrane</keyword>
<dbReference type="Proteomes" id="UP000026915">
    <property type="component" value="Chromosome 6"/>
</dbReference>
<dbReference type="AlphaFoldDB" id="A0A061GBD3"/>
<proteinExistence type="predicted"/>
<keyword evidence="2" id="KW-1133">Transmembrane helix</keyword>
<name>A0A061GBD3_THECC</name>
<accession>A0A061GBD3</accession>
<feature type="compositionally biased region" description="Gly residues" evidence="1">
    <location>
        <begin position="1"/>
        <end position="10"/>
    </location>
</feature>
<sequence length="89" mass="9545">MHLCSCGGGKSQPAKQASKHSWPSSATVCPAKKSSIITIIIIAFGLILFSPSMPQILTILQTAVNIVQNFGPRLEYVPTLKFGTFELSP</sequence>
<feature type="region of interest" description="Disordered" evidence="1">
    <location>
        <begin position="1"/>
        <end position="28"/>
    </location>
</feature>
<reference evidence="3 4" key="1">
    <citation type="journal article" date="2013" name="Genome Biol.">
        <title>The genome sequence of the most widely cultivated cacao type and its use to identify candidate genes regulating pod color.</title>
        <authorList>
            <person name="Motamayor J.C."/>
            <person name="Mockaitis K."/>
            <person name="Schmutz J."/>
            <person name="Haiminen N."/>
            <person name="Iii D.L."/>
            <person name="Cornejo O."/>
            <person name="Findley S.D."/>
            <person name="Zheng P."/>
            <person name="Utro F."/>
            <person name="Royaert S."/>
            <person name="Saski C."/>
            <person name="Jenkins J."/>
            <person name="Podicheti R."/>
            <person name="Zhao M."/>
            <person name="Scheffler B.E."/>
            <person name="Stack J.C."/>
            <person name="Feltus F.A."/>
            <person name="Mustiga G.M."/>
            <person name="Amores F."/>
            <person name="Phillips W."/>
            <person name="Marelli J.P."/>
            <person name="May G.D."/>
            <person name="Shapiro H."/>
            <person name="Ma J."/>
            <person name="Bustamante C.D."/>
            <person name="Schnell R.J."/>
            <person name="Main D."/>
            <person name="Gilbert D."/>
            <person name="Parida L."/>
            <person name="Kuhn D.N."/>
        </authorList>
    </citation>
    <scope>NUCLEOTIDE SEQUENCE [LARGE SCALE GENOMIC DNA]</scope>
    <source>
        <strain evidence="4">cv. Matina 1-6</strain>
    </source>
</reference>
<dbReference type="EMBL" id="CM001884">
    <property type="protein sequence ID" value="EOY26688.1"/>
    <property type="molecule type" value="Genomic_DNA"/>
</dbReference>
<dbReference type="InParanoid" id="A0A061GBD3"/>